<reference evidence="3 4" key="1">
    <citation type="submission" date="2021-03" db="EMBL/GenBank/DDBJ databases">
        <title>Antimicrobial resistance genes in bacteria isolated from Japanese honey, and their potential for conferring macrolide and lincosamide resistance in the American foulbrood pathogen Paenibacillus larvae.</title>
        <authorList>
            <person name="Okamoto M."/>
            <person name="Kumagai M."/>
            <person name="Kanamori H."/>
            <person name="Takamatsu D."/>
        </authorList>
    </citation>
    <scope>NUCLEOTIDE SEQUENCE [LARGE SCALE GENOMIC DNA]</scope>
    <source>
        <strain evidence="3 4">J34TS1</strain>
    </source>
</reference>
<protein>
    <recommendedName>
        <fullName evidence="2">Cell wall-active antibiotics response LiaF-like C-terminal domain-containing protein</fullName>
    </recommendedName>
</protein>
<comment type="caution">
    <text evidence="3">The sequence shown here is derived from an EMBL/GenBank/DDBJ whole genome shotgun (WGS) entry which is preliminary data.</text>
</comment>
<dbReference type="EMBL" id="BORT01000007">
    <property type="protein sequence ID" value="GIO47349.1"/>
    <property type="molecule type" value="Genomic_DNA"/>
</dbReference>
<proteinExistence type="predicted"/>
<dbReference type="NCBIfam" id="NF040535">
    <property type="entry name" value="LiaF_C_term"/>
    <property type="match status" value="1"/>
</dbReference>
<keyword evidence="4" id="KW-1185">Reference proteome</keyword>
<keyword evidence="1" id="KW-0472">Membrane</keyword>
<dbReference type="InterPro" id="IPR024425">
    <property type="entry name" value="LiaF-like_C"/>
</dbReference>
<evidence type="ECO:0000313" key="4">
    <source>
        <dbReference type="Proteomes" id="UP000682811"/>
    </source>
</evidence>
<dbReference type="InterPro" id="IPR047793">
    <property type="entry name" value="LiaF_C"/>
</dbReference>
<feature type="domain" description="Cell wall-active antibiotics response LiaF-like C-terminal" evidence="2">
    <location>
        <begin position="105"/>
        <end position="212"/>
    </location>
</feature>
<evidence type="ECO:0000256" key="1">
    <source>
        <dbReference type="SAM" id="Phobius"/>
    </source>
</evidence>
<dbReference type="Pfam" id="PF09922">
    <property type="entry name" value="LiaF-like_C"/>
    <property type="match status" value="1"/>
</dbReference>
<accession>A0A920CRP6</accession>
<name>A0A920CRP6_9BACL</name>
<feature type="transmembrane region" description="Helical" evidence="1">
    <location>
        <begin position="52"/>
        <end position="83"/>
    </location>
</feature>
<evidence type="ECO:0000259" key="2">
    <source>
        <dbReference type="Pfam" id="PF09922"/>
    </source>
</evidence>
<feature type="transmembrane region" description="Helical" evidence="1">
    <location>
        <begin position="7"/>
        <end position="40"/>
    </location>
</feature>
<evidence type="ECO:0000313" key="3">
    <source>
        <dbReference type="EMBL" id="GIO47349.1"/>
    </source>
</evidence>
<sequence length="215" mass="24632">MEKRNHVIAFILIGVGLLMLVGKWVGFFTIVALLFLFMGIYTIRGGNVKRGYRFLAVGAILLLLDHFMMVVGIALLSLGLFFIKAKKIQPKEGFLQKQNFSSQFDWDQRPWVMRSMSVWHVLGEADLDLSLALPEDKQTVMLFQGIMGDMDLQIPEYYGVEIEAFVLFGSIEFRGNRDNGMMNRLNWKSPNYDECEQKVKFVVSYLVGDLDINIT</sequence>
<keyword evidence="1" id="KW-1133">Transmembrane helix</keyword>
<dbReference type="Proteomes" id="UP000682811">
    <property type="component" value="Unassembled WGS sequence"/>
</dbReference>
<dbReference type="AlphaFoldDB" id="A0A920CRP6"/>
<keyword evidence="1" id="KW-0812">Transmembrane</keyword>
<organism evidence="3 4">
    <name type="scientific">Paenibacillus azoreducens</name>
    <dbReference type="NCBI Taxonomy" id="116718"/>
    <lineage>
        <taxon>Bacteria</taxon>
        <taxon>Bacillati</taxon>
        <taxon>Bacillota</taxon>
        <taxon>Bacilli</taxon>
        <taxon>Bacillales</taxon>
        <taxon>Paenibacillaceae</taxon>
        <taxon>Paenibacillus</taxon>
    </lineage>
</organism>
<gene>
    <name evidence="3" type="ORF">J34TS1_21140</name>
</gene>
<dbReference type="RefSeq" id="WP_212978214.1">
    <property type="nucleotide sequence ID" value="NZ_AP025343.1"/>
</dbReference>